<dbReference type="Pfam" id="PF04548">
    <property type="entry name" value="AIG1"/>
    <property type="match status" value="1"/>
</dbReference>
<organism evidence="5 6">
    <name type="scientific">Maylandia zebra</name>
    <name type="common">zebra mbuna</name>
    <dbReference type="NCBI Taxonomy" id="106582"/>
    <lineage>
        <taxon>Eukaryota</taxon>
        <taxon>Metazoa</taxon>
        <taxon>Chordata</taxon>
        <taxon>Craniata</taxon>
        <taxon>Vertebrata</taxon>
        <taxon>Euteleostomi</taxon>
        <taxon>Actinopterygii</taxon>
        <taxon>Neopterygii</taxon>
        <taxon>Teleostei</taxon>
        <taxon>Neoteleostei</taxon>
        <taxon>Acanthomorphata</taxon>
        <taxon>Ovalentaria</taxon>
        <taxon>Cichlomorphae</taxon>
        <taxon>Cichliformes</taxon>
        <taxon>Cichlidae</taxon>
        <taxon>African cichlids</taxon>
        <taxon>Pseudocrenilabrinae</taxon>
        <taxon>Haplochromini</taxon>
        <taxon>Maylandia</taxon>
        <taxon>Maylandia zebra complex</taxon>
    </lineage>
</organism>
<dbReference type="GeneTree" id="ENSGT01120000271858"/>
<reference evidence="5" key="1">
    <citation type="submission" date="2025-08" db="UniProtKB">
        <authorList>
            <consortium name="Ensembl"/>
        </authorList>
    </citation>
    <scope>IDENTIFICATION</scope>
</reference>
<dbReference type="Gene3D" id="3.40.50.300">
    <property type="entry name" value="P-loop containing nucleotide triphosphate hydrolases"/>
    <property type="match status" value="1"/>
</dbReference>
<protein>
    <submittedName>
        <fullName evidence="5">GTPase IMAP family member 8-like</fullName>
    </submittedName>
</protein>
<dbReference type="SUPFAM" id="SSF52540">
    <property type="entry name" value="P-loop containing nucleoside triphosphate hydrolases"/>
    <property type="match status" value="1"/>
</dbReference>
<keyword evidence="3" id="KW-0342">GTP-binding</keyword>
<evidence type="ECO:0000256" key="2">
    <source>
        <dbReference type="ARBA" id="ARBA00022741"/>
    </source>
</evidence>
<feature type="domain" description="AIG1-type G" evidence="4">
    <location>
        <begin position="19"/>
        <end position="216"/>
    </location>
</feature>
<proteinExistence type="inferred from homology"/>
<evidence type="ECO:0000259" key="4">
    <source>
        <dbReference type="PROSITE" id="PS51720"/>
    </source>
</evidence>
<dbReference type="GO" id="GO:0005525">
    <property type="term" value="F:GTP binding"/>
    <property type="evidence" value="ECO:0007669"/>
    <property type="project" value="UniProtKB-KW"/>
</dbReference>
<dbReference type="PROSITE" id="PS51720">
    <property type="entry name" value="G_AIG1"/>
    <property type="match status" value="1"/>
</dbReference>
<sequence>MLYSSGPQPFFVLLTGLYKPEYRIVLLGKTGVGKTKIGDGILGNNRNGFESRSSLECQKKTQDFRGQILTVVVTPDLFENRLTDVDVRREIHRCICFAAPGPHVFLVVFQTGSFTEEDKEIVRRIQHMFGETAARYIMVLFTCGDDPEADSVTIDEFISNNPPLGNFISQCGGKYHVFNNRMEDPSQVRELLEKINTMVKENGGSYYSNRMFDKAEEAIKKEVERLINKENMTPEEATYRAERKNKFIQDTAAAGATVGLVGGPVGAAVGATVGIVGASVGAATGGLVGSGVGAGVHYIPAAKIKKKACVLQ</sequence>
<keyword evidence="2" id="KW-0547">Nucleotide-binding</keyword>
<keyword evidence="6" id="KW-1185">Reference proteome</keyword>
<dbReference type="AlphaFoldDB" id="A0A3P9D8A3"/>
<reference evidence="5" key="2">
    <citation type="submission" date="2025-09" db="UniProtKB">
        <authorList>
            <consortium name="Ensembl"/>
        </authorList>
    </citation>
    <scope>IDENTIFICATION</scope>
</reference>
<dbReference type="PANTHER" id="PTHR10903:SF62">
    <property type="entry name" value="GTPASE IMAP FAMILY MEMBER 4-LIKE-RELATED"/>
    <property type="match status" value="1"/>
</dbReference>
<evidence type="ECO:0000256" key="3">
    <source>
        <dbReference type="ARBA" id="ARBA00023134"/>
    </source>
</evidence>
<comment type="similarity">
    <text evidence="1">Belongs to the TRAFAC class TrmE-Era-EngA-EngB-Septin-like GTPase superfamily. AIG1/Toc34/Toc159-like paraseptin GTPase family. IAN subfamily.</text>
</comment>
<evidence type="ECO:0000313" key="5">
    <source>
        <dbReference type="Ensembl" id="ENSMZEP00005030599.1"/>
    </source>
</evidence>
<dbReference type="InterPro" id="IPR006703">
    <property type="entry name" value="G_AIG1"/>
</dbReference>
<dbReference type="Proteomes" id="UP000265160">
    <property type="component" value="Unplaced"/>
</dbReference>
<dbReference type="FunFam" id="3.40.50.300:FF:000366">
    <property type="entry name" value="GTPase, IMAP family member 2"/>
    <property type="match status" value="1"/>
</dbReference>
<evidence type="ECO:0000256" key="1">
    <source>
        <dbReference type="ARBA" id="ARBA00008535"/>
    </source>
</evidence>
<name>A0A3P9D8A3_9CICH</name>
<dbReference type="PANTHER" id="PTHR10903">
    <property type="entry name" value="GTPASE, IMAP FAMILY MEMBER-RELATED"/>
    <property type="match status" value="1"/>
</dbReference>
<dbReference type="CDD" id="cd01852">
    <property type="entry name" value="AIG1"/>
    <property type="match status" value="1"/>
</dbReference>
<dbReference type="Ensembl" id="ENSMZET00005031563.1">
    <property type="protein sequence ID" value="ENSMZEP00005030599.1"/>
    <property type="gene ID" value="ENSMZEG00005022792.1"/>
</dbReference>
<dbReference type="InterPro" id="IPR027417">
    <property type="entry name" value="P-loop_NTPase"/>
</dbReference>
<evidence type="ECO:0000313" key="6">
    <source>
        <dbReference type="Proteomes" id="UP000265160"/>
    </source>
</evidence>
<dbReference type="InterPro" id="IPR045058">
    <property type="entry name" value="GIMA/IAN/Toc"/>
</dbReference>
<accession>A0A3P9D8A3</accession>